<dbReference type="RefSeq" id="WP_376865978.1">
    <property type="nucleotide sequence ID" value="NZ_JBHSLF010000001.1"/>
</dbReference>
<dbReference type="PANTHER" id="PTHR43284">
    <property type="entry name" value="ASPARAGINE SYNTHETASE (GLUTAMINE-HYDROLYZING)"/>
    <property type="match status" value="1"/>
</dbReference>
<evidence type="ECO:0000313" key="5">
    <source>
        <dbReference type="EMBL" id="MFC5342391.1"/>
    </source>
</evidence>
<gene>
    <name evidence="5" type="ORF">ACFPIE_00575</name>
</gene>
<organism evidence="5 6">
    <name type="scientific">Brevundimonas staleyi</name>
    <dbReference type="NCBI Taxonomy" id="74326"/>
    <lineage>
        <taxon>Bacteria</taxon>
        <taxon>Pseudomonadati</taxon>
        <taxon>Pseudomonadota</taxon>
        <taxon>Alphaproteobacteria</taxon>
        <taxon>Caulobacterales</taxon>
        <taxon>Caulobacteraceae</taxon>
        <taxon>Brevundimonas</taxon>
    </lineage>
</organism>
<sequence length="586" mass="64559">MNVATPDRRGYVVIDQDGADRDRPEWVEVVRQLLAAGWRKALDINGMIIFLGPDSPLKVTQVHRQHFLIGDWRGGDEFLSTLTALHRSDAALAQAVVSQGWGRYVFVWRGDDGDLRLLRDPSGALDCICWRYGASWVATSQPPEALNAVFPDDLAIDWTVLGDIIGAVNLASDHLALTGLHAVTPGSLARLAHSVTQEAIWTPARFAVTVRDWDDRPEALVGVVDRSVAALVEGHNHIVTEISGGLDSAIVAASLVANGGAAKSRFVNYFDDQPEGDERAFARAAAHTLGVDLEEVHKPVAALTRKQFAPLGQSVRPALHGIDMVYDAEMAGRARKVRATGLLTGQGGDAVFFQSPDPLVVADRFRREGLRGLNPGYVASVARWTRHSVWTIARHSLFPKPRPPATTRRHRWVEGAEALPPAKARQVLQLANCQTFWSDCLRARSATLLHPLLTQPVMEHCLAIPTDRLTRGARDRGLARIAFEDRLPPLITERRDKGDLSRFYASVVRQSVDVVTDLLVEGRLAERGLISTDDFDKALSDAHLIWDPATNRFLILGAIEVWARSWEGRLDRVRRAKVAVEPVENA</sequence>
<reference evidence="6" key="1">
    <citation type="journal article" date="2019" name="Int. J. Syst. Evol. Microbiol.">
        <title>The Global Catalogue of Microorganisms (GCM) 10K type strain sequencing project: providing services to taxonomists for standard genome sequencing and annotation.</title>
        <authorList>
            <consortium name="The Broad Institute Genomics Platform"/>
            <consortium name="The Broad Institute Genome Sequencing Center for Infectious Disease"/>
            <person name="Wu L."/>
            <person name="Ma J."/>
        </authorList>
    </citation>
    <scope>NUCLEOTIDE SEQUENCE [LARGE SCALE GENOMIC DNA]</scope>
    <source>
        <strain evidence="6">JCM 12125</strain>
    </source>
</reference>
<name>A0ABW0FMH0_9CAUL</name>
<evidence type="ECO:0000256" key="2">
    <source>
        <dbReference type="ARBA" id="ARBA00012737"/>
    </source>
</evidence>
<keyword evidence="6" id="KW-1185">Reference proteome</keyword>
<protein>
    <recommendedName>
        <fullName evidence="2">asparagine synthase (glutamine-hydrolyzing)</fullName>
        <ecNumber evidence="2">6.3.5.4</ecNumber>
    </recommendedName>
</protein>
<feature type="domain" description="Asparagine synthetase" evidence="4">
    <location>
        <begin position="223"/>
        <end position="544"/>
    </location>
</feature>
<dbReference type="InterPro" id="IPR001962">
    <property type="entry name" value="Asn_synthase"/>
</dbReference>
<accession>A0ABW0FMH0</accession>
<proteinExistence type="predicted"/>
<dbReference type="InterPro" id="IPR014729">
    <property type="entry name" value="Rossmann-like_a/b/a_fold"/>
</dbReference>
<dbReference type="InterPro" id="IPR051786">
    <property type="entry name" value="ASN_synthetase/amidase"/>
</dbReference>
<dbReference type="EMBL" id="JBHSLF010000001">
    <property type="protein sequence ID" value="MFC5342391.1"/>
    <property type="molecule type" value="Genomic_DNA"/>
</dbReference>
<dbReference type="Pfam" id="PF00733">
    <property type="entry name" value="Asn_synthase"/>
    <property type="match status" value="1"/>
</dbReference>
<comment type="caution">
    <text evidence="5">The sequence shown here is derived from an EMBL/GenBank/DDBJ whole genome shotgun (WGS) entry which is preliminary data.</text>
</comment>
<dbReference type="Gene3D" id="3.40.50.620">
    <property type="entry name" value="HUPs"/>
    <property type="match status" value="1"/>
</dbReference>
<dbReference type="SUPFAM" id="SSF52402">
    <property type="entry name" value="Adenine nucleotide alpha hydrolases-like"/>
    <property type="match status" value="1"/>
</dbReference>
<comment type="catalytic activity">
    <reaction evidence="3">
        <text>L-aspartate + L-glutamine + ATP + H2O = L-asparagine + L-glutamate + AMP + diphosphate + H(+)</text>
        <dbReference type="Rhea" id="RHEA:12228"/>
        <dbReference type="ChEBI" id="CHEBI:15377"/>
        <dbReference type="ChEBI" id="CHEBI:15378"/>
        <dbReference type="ChEBI" id="CHEBI:29985"/>
        <dbReference type="ChEBI" id="CHEBI:29991"/>
        <dbReference type="ChEBI" id="CHEBI:30616"/>
        <dbReference type="ChEBI" id="CHEBI:33019"/>
        <dbReference type="ChEBI" id="CHEBI:58048"/>
        <dbReference type="ChEBI" id="CHEBI:58359"/>
        <dbReference type="ChEBI" id="CHEBI:456215"/>
        <dbReference type="EC" id="6.3.5.4"/>
    </reaction>
</comment>
<comment type="pathway">
    <text evidence="1">Amino-acid biosynthesis; L-asparagine biosynthesis; L-asparagine from L-aspartate (L-Gln route): step 1/1.</text>
</comment>
<evidence type="ECO:0000256" key="1">
    <source>
        <dbReference type="ARBA" id="ARBA00005187"/>
    </source>
</evidence>
<dbReference type="Proteomes" id="UP001596152">
    <property type="component" value="Unassembled WGS sequence"/>
</dbReference>
<dbReference type="PANTHER" id="PTHR43284:SF1">
    <property type="entry name" value="ASPARAGINE SYNTHETASE"/>
    <property type="match status" value="1"/>
</dbReference>
<evidence type="ECO:0000259" key="4">
    <source>
        <dbReference type="Pfam" id="PF00733"/>
    </source>
</evidence>
<evidence type="ECO:0000256" key="3">
    <source>
        <dbReference type="ARBA" id="ARBA00048741"/>
    </source>
</evidence>
<dbReference type="EC" id="6.3.5.4" evidence="2"/>
<evidence type="ECO:0000313" key="6">
    <source>
        <dbReference type="Proteomes" id="UP001596152"/>
    </source>
</evidence>